<dbReference type="AlphaFoldDB" id="A0A1Y0IJG9"/>
<keyword evidence="3" id="KW-1003">Cell membrane</keyword>
<keyword evidence="2" id="KW-0813">Transport</keyword>
<evidence type="ECO:0000313" key="10">
    <source>
        <dbReference type="Proteomes" id="UP000195437"/>
    </source>
</evidence>
<dbReference type="InterPro" id="IPR011701">
    <property type="entry name" value="MFS"/>
</dbReference>
<dbReference type="EMBL" id="CP021434">
    <property type="protein sequence ID" value="ARU60661.1"/>
    <property type="molecule type" value="Genomic_DNA"/>
</dbReference>
<dbReference type="Gene3D" id="1.20.1250.20">
    <property type="entry name" value="MFS general substrate transporter like domains"/>
    <property type="match status" value="1"/>
</dbReference>
<reference evidence="10" key="1">
    <citation type="submission" date="2017-05" db="EMBL/GenBank/DDBJ databases">
        <authorList>
            <person name="Sung H."/>
        </authorList>
    </citation>
    <scope>NUCLEOTIDE SEQUENCE [LARGE SCALE GENOMIC DNA]</scope>
    <source>
        <strain evidence="10">AR23208</strain>
    </source>
</reference>
<keyword evidence="10" id="KW-1185">Reference proteome</keyword>
<proteinExistence type="predicted"/>
<feature type="transmembrane region" description="Helical" evidence="7">
    <location>
        <begin position="49"/>
        <end position="72"/>
    </location>
</feature>
<evidence type="ECO:0000256" key="3">
    <source>
        <dbReference type="ARBA" id="ARBA00022475"/>
    </source>
</evidence>
<name>A0A1Y0IJG9_9BACL</name>
<accession>A0A1Y0IJG9</accession>
<dbReference type="InterPro" id="IPR036259">
    <property type="entry name" value="MFS_trans_sf"/>
</dbReference>
<feature type="transmembrane region" description="Helical" evidence="7">
    <location>
        <begin position="17"/>
        <end position="43"/>
    </location>
</feature>
<keyword evidence="6 7" id="KW-0472">Membrane</keyword>
<dbReference type="Pfam" id="PF07690">
    <property type="entry name" value="MFS_1"/>
    <property type="match status" value="1"/>
</dbReference>
<dbReference type="InterPro" id="IPR023210">
    <property type="entry name" value="NADP_OxRdtase_dom"/>
</dbReference>
<dbReference type="Gene3D" id="3.20.20.100">
    <property type="entry name" value="NADP-dependent oxidoreductase domain"/>
    <property type="match status" value="1"/>
</dbReference>
<feature type="transmembrane region" description="Helical" evidence="7">
    <location>
        <begin position="84"/>
        <end position="105"/>
    </location>
</feature>
<feature type="domain" description="Major facilitator superfamily (MFS) profile" evidence="8">
    <location>
        <begin position="18"/>
        <end position="257"/>
    </location>
</feature>
<dbReference type="InterPro" id="IPR020846">
    <property type="entry name" value="MFS_dom"/>
</dbReference>
<evidence type="ECO:0000256" key="5">
    <source>
        <dbReference type="ARBA" id="ARBA00022989"/>
    </source>
</evidence>
<comment type="subcellular location">
    <subcellularLocation>
        <location evidence="1">Cell membrane</location>
        <topology evidence="1">Multi-pass membrane protein</topology>
    </subcellularLocation>
</comment>
<dbReference type="InterPro" id="IPR050189">
    <property type="entry name" value="MFS_Efflux_Transporters"/>
</dbReference>
<dbReference type="KEGG" id="tum:CBW65_05860"/>
<dbReference type="SUPFAM" id="SSF51430">
    <property type="entry name" value="NAD(P)-linked oxidoreductase"/>
    <property type="match status" value="1"/>
</dbReference>
<dbReference type="GO" id="GO:0005886">
    <property type="term" value="C:plasma membrane"/>
    <property type="evidence" value="ECO:0007669"/>
    <property type="project" value="UniProtKB-SubCell"/>
</dbReference>
<gene>
    <name evidence="9" type="ORF">CBW65_05860</name>
</gene>
<sequence>MNSTPVTTANNQRTGTLALLALAISAFGIGTTEFVPVGLLASIADDLNIGITLAGLLISGYAVDVAVGAPIMTALTNRMNRKTLLMTLMLIFIAGNTVAALSHAFQLLLVARCITAFSHGVFFPIGSTIAVQFVAPEKKASASAQGYRHIDTAAISRAGREVEAYEESLQRLGLEKLDLYLIHWPVEGKFLDSWKALEGLYNDGRVGAIGVSNFHIHHLEQLLAVATVKPAIDQLERHPRLVQAELKTISTSMASCQ</sequence>
<dbReference type="PANTHER" id="PTHR43124">
    <property type="entry name" value="PURINE EFFLUX PUMP PBUE"/>
    <property type="match status" value="1"/>
</dbReference>
<evidence type="ECO:0000256" key="1">
    <source>
        <dbReference type="ARBA" id="ARBA00004651"/>
    </source>
</evidence>
<evidence type="ECO:0000256" key="7">
    <source>
        <dbReference type="SAM" id="Phobius"/>
    </source>
</evidence>
<dbReference type="SUPFAM" id="SSF103473">
    <property type="entry name" value="MFS general substrate transporter"/>
    <property type="match status" value="1"/>
</dbReference>
<evidence type="ECO:0000313" key="9">
    <source>
        <dbReference type="EMBL" id="ARU60661.1"/>
    </source>
</evidence>
<evidence type="ECO:0000259" key="8">
    <source>
        <dbReference type="PROSITE" id="PS50850"/>
    </source>
</evidence>
<protein>
    <recommendedName>
        <fullName evidence="8">Major facilitator superfamily (MFS) profile domain-containing protein</fullName>
    </recommendedName>
</protein>
<keyword evidence="4 7" id="KW-0812">Transmembrane</keyword>
<dbReference type="PANTHER" id="PTHR43124:SF8">
    <property type="entry name" value="INNER MEMBRANE TRANSPORT PROTEIN YDHP"/>
    <property type="match status" value="1"/>
</dbReference>
<evidence type="ECO:0000256" key="6">
    <source>
        <dbReference type="ARBA" id="ARBA00023136"/>
    </source>
</evidence>
<evidence type="ECO:0000256" key="4">
    <source>
        <dbReference type="ARBA" id="ARBA00022692"/>
    </source>
</evidence>
<dbReference type="Pfam" id="PF00248">
    <property type="entry name" value="Aldo_ket_red"/>
    <property type="match status" value="1"/>
</dbReference>
<dbReference type="PROSITE" id="PS50850">
    <property type="entry name" value="MFS"/>
    <property type="match status" value="1"/>
</dbReference>
<evidence type="ECO:0000256" key="2">
    <source>
        <dbReference type="ARBA" id="ARBA00022448"/>
    </source>
</evidence>
<organism evidence="9 10">
    <name type="scientific">Tumebacillus avium</name>
    <dbReference type="NCBI Taxonomy" id="1903704"/>
    <lineage>
        <taxon>Bacteria</taxon>
        <taxon>Bacillati</taxon>
        <taxon>Bacillota</taxon>
        <taxon>Bacilli</taxon>
        <taxon>Bacillales</taxon>
        <taxon>Alicyclobacillaceae</taxon>
        <taxon>Tumebacillus</taxon>
    </lineage>
</organism>
<dbReference type="GO" id="GO:0022857">
    <property type="term" value="F:transmembrane transporter activity"/>
    <property type="evidence" value="ECO:0007669"/>
    <property type="project" value="InterPro"/>
</dbReference>
<dbReference type="InterPro" id="IPR036812">
    <property type="entry name" value="NAD(P)_OxRdtase_dom_sf"/>
</dbReference>
<keyword evidence="5 7" id="KW-1133">Transmembrane helix</keyword>
<dbReference type="Proteomes" id="UP000195437">
    <property type="component" value="Chromosome"/>
</dbReference>